<dbReference type="GO" id="GO:0006412">
    <property type="term" value="P:translation"/>
    <property type="evidence" value="ECO:0007669"/>
    <property type="project" value="InterPro"/>
</dbReference>
<geneLocation type="mitochondrion" evidence="4"/>
<dbReference type="Pfam" id="PF00318">
    <property type="entry name" value="Ribosomal_S2"/>
    <property type="match status" value="1"/>
</dbReference>
<keyword evidence="3" id="KW-0687">Ribonucleoprotein</keyword>
<proteinExistence type="inferred from homology"/>
<organism evidence="4">
    <name type="scientific">Heterosigma akashiwo</name>
    <name type="common">Chromophytic alga</name>
    <name type="synonym">Heterosigma carterae</name>
    <dbReference type="NCBI Taxonomy" id="2829"/>
    <lineage>
        <taxon>Eukaryota</taxon>
        <taxon>Sar</taxon>
        <taxon>Stramenopiles</taxon>
        <taxon>Ochrophyta</taxon>
        <taxon>Raphidophyceae</taxon>
        <taxon>Chattonellales</taxon>
        <taxon>Chattonellaceae</taxon>
        <taxon>Heterosigma</taxon>
    </lineage>
</organism>
<dbReference type="PANTHER" id="PTHR12534">
    <property type="entry name" value="30S RIBOSOMAL PROTEIN S2 PROKARYOTIC AND ORGANELLAR"/>
    <property type="match status" value="1"/>
</dbReference>
<reference evidence="4" key="1">
    <citation type="submission" date="2016-01" db="EMBL/GenBank/DDBJ databases">
        <title>Mitochondrial genome DNA sequence of Heterosigma akashiwo strain HaTj01.</title>
        <authorList>
            <person name="Ogura Y."/>
            <person name="Hayashi T."/>
            <person name="Ueki S."/>
        </authorList>
    </citation>
    <scope>NUCLEOTIDE SEQUENCE</scope>
    <source>
        <strain evidence="4">HaTj01</strain>
    </source>
</reference>
<evidence type="ECO:0000256" key="3">
    <source>
        <dbReference type="ARBA" id="ARBA00023274"/>
    </source>
</evidence>
<dbReference type="EMBL" id="KU561550">
    <property type="protein sequence ID" value="AOT84897.1"/>
    <property type="molecule type" value="Genomic_DNA"/>
</dbReference>
<evidence type="ECO:0000256" key="1">
    <source>
        <dbReference type="ARBA" id="ARBA00006242"/>
    </source>
</evidence>
<dbReference type="InterPro" id="IPR023591">
    <property type="entry name" value="Ribosomal_uS2_flav_dom_sf"/>
</dbReference>
<accession>A0A1D8GXT3</accession>
<dbReference type="InterPro" id="IPR005706">
    <property type="entry name" value="Ribosomal_uS2_bac/mit/plastid"/>
</dbReference>
<comment type="similarity">
    <text evidence="1">Belongs to the universal ribosomal protein uS2 family.</text>
</comment>
<sequence length="181" mass="21232">MKYKIQTFSKNLLKDFLKSNLHLGSPKSEVQNNMNKLLYGFRNNISILNLNHTFVSLQRFFMLVHNLRSTNQHILFLGFPVWLTHQWKKLETKSNGVYKFFNDDLDLAYIGKHSKKIGVIFIFNSQLPNISKIVHFSKEFNIPLSGFTSSTSNLYDFPIFGNFKSKKSLLLFYHFLLNTLK</sequence>
<keyword evidence="4" id="KW-0496">Mitochondrion</keyword>
<dbReference type="PANTHER" id="PTHR12534:SF0">
    <property type="entry name" value="SMALL RIBOSOMAL SUBUNIT PROTEIN US2M"/>
    <property type="match status" value="1"/>
</dbReference>
<evidence type="ECO:0000256" key="2">
    <source>
        <dbReference type="ARBA" id="ARBA00022980"/>
    </source>
</evidence>
<gene>
    <name evidence="4" type="primary">rps2</name>
</gene>
<name>A0A1D8GXT3_HETAK</name>
<keyword evidence="2 4" id="KW-0689">Ribosomal protein</keyword>
<dbReference type="GO" id="GO:0003735">
    <property type="term" value="F:structural constituent of ribosome"/>
    <property type="evidence" value="ECO:0007669"/>
    <property type="project" value="InterPro"/>
</dbReference>
<dbReference type="AlphaFoldDB" id="A0A1D8GXT3"/>
<dbReference type="PROSITE" id="PS00962">
    <property type="entry name" value="RIBOSOMAL_S2_1"/>
    <property type="match status" value="1"/>
</dbReference>
<dbReference type="Gene3D" id="3.40.50.10490">
    <property type="entry name" value="Glucose-6-phosphate isomerase like protein, domain 1"/>
    <property type="match status" value="1"/>
</dbReference>
<evidence type="ECO:0000313" key="4">
    <source>
        <dbReference type="EMBL" id="AOT84897.1"/>
    </source>
</evidence>
<dbReference type="InterPro" id="IPR001865">
    <property type="entry name" value="Ribosomal_uS2"/>
</dbReference>
<dbReference type="InterPro" id="IPR018130">
    <property type="entry name" value="Ribosomal_uS2_CS"/>
</dbReference>
<dbReference type="GO" id="GO:0005763">
    <property type="term" value="C:mitochondrial small ribosomal subunit"/>
    <property type="evidence" value="ECO:0007669"/>
    <property type="project" value="TreeGrafter"/>
</dbReference>
<dbReference type="SUPFAM" id="SSF52313">
    <property type="entry name" value="Ribosomal protein S2"/>
    <property type="match status" value="1"/>
</dbReference>
<protein>
    <submittedName>
        <fullName evidence="4">Ribosomal protein small subunit 2</fullName>
    </submittedName>
</protein>